<keyword evidence="2" id="KW-1185">Reference proteome</keyword>
<proteinExistence type="predicted"/>
<dbReference type="EMBL" id="LT907979">
    <property type="protein sequence ID" value="SOB74041.1"/>
    <property type="molecule type" value="Genomic_DNA"/>
</dbReference>
<organism evidence="1">
    <name type="scientific">Cedratvirus lausannensis</name>
    <dbReference type="NCBI Taxonomy" id="2023205"/>
    <lineage>
        <taxon>Viruses</taxon>
        <taxon>Pithoviruses</taxon>
        <taxon>Orthocedratvirinae</taxon>
        <taxon>Alphacedratvirus</taxon>
        <taxon>Alphacedratvirus francolausannense</taxon>
    </lineage>
</organism>
<dbReference type="PANTHER" id="PTHR46586:SF3">
    <property type="entry name" value="ANKYRIN REPEAT-CONTAINING PROTEIN"/>
    <property type="match status" value="1"/>
</dbReference>
<dbReference type="Proteomes" id="UP000274850">
    <property type="component" value="Segment"/>
</dbReference>
<accession>A0A285PWP2</accession>
<dbReference type="InterPro" id="IPR052050">
    <property type="entry name" value="SecEffector_AnkRepeat"/>
</dbReference>
<dbReference type="Gene3D" id="1.25.40.20">
    <property type="entry name" value="Ankyrin repeat-containing domain"/>
    <property type="match status" value="1"/>
</dbReference>
<dbReference type="InterPro" id="IPR036770">
    <property type="entry name" value="Ankyrin_rpt-contain_sf"/>
</dbReference>
<dbReference type="SUPFAM" id="SSF48403">
    <property type="entry name" value="Ankyrin repeat"/>
    <property type="match status" value="1"/>
</dbReference>
<sequence>MDLLNEQVLCTIFSFSEGYNFVNRQVCSDFRRIVPKVSPFVYLDRLLADKVQIKLEPSEEMMVEAVKLDLVHLLEVNKPYIEKEICEIAAELGKTKVLDWAIDNGYSCIHPTPCTGPCKSSNLYCCAVKGGHLHIIKQLDEKGFPFRVSNFYDVAKYGHWEILKWVKDRGYLSERFCSNAALGGRLDILQWLRANGCDWDVWVCADAALGGHLEVLKWARANGCPWDTWTCRNAAAGGHLEVLQWARSQGCPWNENTCAYAAGSGHLEILQWLRANGCPWDQETCYSAATGGCLETLKWAFENGCPWTNNACVTAYMNNRTNIIEWMKENGLFHIESHE</sequence>
<dbReference type="PANTHER" id="PTHR46586">
    <property type="entry name" value="ANKYRIN REPEAT-CONTAINING PROTEIN"/>
    <property type="match status" value="1"/>
</dbReference>
<reference evidence="1" key="1">
    <citation type="submission" date="2017-08" db="EMBL/GenBank/DDBJ databases">
        <authorList>
            <person name="de Groot N.N."/>
        </authorList>
    </citation>
    <scope>NUCLEOTIDE SEQUENCE</scope>
</reference>
<evidence type="ECO:0000313" key="1">
    <source>
        <dbReference type="EMBL" id="SOB74041.1"/>
    </source>
</evidence>
<protein>
    <submittedName>
        <fullName evidence="1">Ankyrin repeat</fullName>
    </submittedName>
</protein>
<gene>
    <name evidence="1" type="ORF">BQ9231_00158</name>
</gene>
<name>A0A285PWP2_9VIRU</name>
<evidence type="ECO:0000313" key="2">
    <source>
        <dbReference type="Proteomes" id="UP000274850"/>
    </source>
</evidence>